<dbReference type="InterPro" id="IPR020103">
    <property type="entry name" value="PsdUridine_synth_cat_dom_sf"/>
</dbReference>
<keyword evidence="3 4" id="KW-0413">Isomerase</keyword>
<proteinExistence type="inferred from homology"/>
<name>A0A2I0BHG9_9ASPA</name>
<protein>
    <recommendedName>
        <fullName evidence="4">tRNA pseudouridine synthase</fullName>
        <ecNumber evidence="4">5.4.99.12</ecNumber>
    </recommendedName>
</protein>
<comment type="catalytic activity">
    <reaction evidence="4">
        <text>uridine(38/39/40) in tRNA = pseudouridine(38/39/40) in tRNA</text>
        <dbReference type="Rhea" id="RHEA:22376"/>
        <dbReference type="Rhea" id="RHEA-COMP:10085"/>
        <dbReference type="Rhea" id="RHEA-COMP:10087"/>
        <dbReference type="ChEBI" id="CHEBI:65314"/>
        <dbReference type="ChEBI" id="CHEBI:65315"/>
        <dbReference type="EC" id="5.4.99.12"/>
    </reaction>
</comment>
<keyword evidence="7" id="KW-1185">Reference proteome</keyword>
<comment type="similarity">
    <text evidence="1 4">Belongs to the tRNA pseudouridine synthase TruA family.</text>
</comment>
<dbReference type="Pfam" id="PF01416">
    <property type="entry name" value="PseudoU_synth_1"/>
    <property type="match status" value="1"/>
</dbReference>
<dbReference type="EC" id="5.4.99.12" evidence="4"/>
<evidence type="ECO:0000256" key="3">
    <source>
        <dbReference type="ARBA" id="ARBA00023235"/>
    </source>
</evidence>
<dbReference type="SUPFAM" id="SSF55120">
    <property type="entry name" value="Pseudouridine synthase"/>
    <property type="match status" value="2"/>
</dbReference>
<dbReference type="InterPro" id="IPR020097">
    <property type="entry name" value="PsdUridine_synth_TruA_a/b_dom"/>
</dbReference>
<dbReference type="GO" id="GO:1990481">
    <property type="term" value="P:mRNA pseudouridine synthesis"/>
    <property type="evidence" value="ECO:0007669"/>
    <property type="project" value="TreeGrafter"/>
</dbReference>
<evidence type="ECO:0000256" key="2">
    <source>
        <dbReference type="ARBA" id="ARBA00022694"/>
    </source>
</evidence>
<dbReference type="Gene3D" id="3.30.70.660">
    <property type="entry name" value="Pseudouridine synthase I, catalytic domain, C-terminal subdomain"/>
    <property type="match status" value="1"/>
</dbReference>
<accession>A0A2I0BHG9</accession>
<feature type="domain" description="Pseudouridine synthase I TruA alpha/beta" evidence="5">
    <location>
        <begin position="157"/>
        <end position="240"/>
    </location>
</feature>
<dbReference type="GO" id="GO:0160147">
    <property type="term" value="F:tRNA pseudouridine(38-40) synthase activity"/>
    <property type="evidence" value="ECO:0007669"/>
    <property type="project" value="UniProtKB-EC"/>
</dbReference>
<dbReference type="PANTHER" id="PTHR11142">
    <property type="entry name" value="PSEUDOURIDYLATE SYNTHASE"/>
    <property type="match status" value="1"/>
</dbReference>
<keyword evidence="2 4" id="KW-0819">tRNA processing</keyword>
<evidence type="ECO:0000256" key="1">
    <source>
        <dbReference type="ARBA" id="ARBA00009375"/>
    </source>
</evidence>
<dbReference type="GO" id="GO:0005634">
    <property type="term" value="C:nucleus"/>
    <property type="evidence" value="ECO:0007669"/>
    <property type="project" value="TreeGrafter"/>
</dbReference>
<gene>
    <name evidence="6" type="ORF">AXF42_Ash004730</name>
</gene>
<sequence length="341" mass="39697">MNFYDGFILFSRSFDARRECNNRMYSYLLPAEIIGIKNETSFQEIEKHLSEFNGILKSFEGEHPFHNFTARLKYRKLHPGKRDRSLESEFYEEKVTIEDIDGSSAKHESDYDSNYGCCESDELDCEFSGERRNPNTTTVIRARWLYQPDEMDRLSSSHFRKVFRFSCGNLETLSGLNYVELSIHGESFMLHQIRKMVGTAVAVKRKLLPCDIMSLSLAKYSRIILPLAPSELLVLRDNRFSIRKRPGNMSRPETVKMAESEEIQKSVDAFYNSVLLPQVSKFLDPSVSPWKEWIHNLERGAAIPDEELEEVRKAWKAWKDEDAKSKQKRLEKSEFCVNSAQ</sequence>
<dbReference type="GO" id="GO:0003723">
    <property type="term" value="F:RNA binding"/>
    <property type="evidence" value="ECO:0007669"/>
    <property type="project" value="InterPro"/>
</dbReference>
<dbReference type="InterPro" id="IPR020095">
    <property type="entry name" value="PsdUridine_synth_TruA_C"/>
</dbReference>
<dbReference type="EMBL" id="KZ451883">
    <property type="protein sequence ID" value="PKA67238.1"/>
    <property type="molecule type" value="Genomic_DNA"/>
</dbReference>
<dbReference type="GO" id="GO:0031119">
    <property type="term" value="P:tRNA pseudouridine synthesis"/>
    <property type="evidence" value="ECO:0007669"/>
    <property type="project" value="TreeGrafter"/>
</dbReference>
<evidence type="ECO:0000256" key="4">
    <source>
        <dbReference type="RuleBase" id="RU003792"/>
    </source>
</evidence>
<dbReference type="Proteomes" id="UP000236161">
    <property type="component" value="Unassembled WGS sequence"/>
</dbReference>
<reference evidence="6 7" key="1">
    <citation type="journal article" date="2017" name="Nature">
        <title>The Apostasia genome and the evolution of orchids.</title>
        <authorList>
            <person name="Zhang G.Q."/>
            <person name="Liu K.W."/>
            <person name="Li Z."/>
            <person name="Lohaus R."/>
            <person name="Hsiao Y.Y."/>
            <person name="Niu S.C."/>
            <person name="Wang J.Y."/>
            <person name="Lin Y.C."/>
            <person name="Xu Q."/>
            <person name="Chen L.J."/>
            <person name="Yoshida K."/>
            <person name="Fujiwara S."/>
            <person name="Wang Z.W."/>
            <person name="Zhang Y.Q."/>
            <person name="Mitsuda N."/>
            <person name="Wang M."/>
            <person name="Liu G.H."/>
            <person name="Pecoraro L."/>
            <person name="Huang H.X."/>
            <person name="Xiao X.J."/>
            <person name="Lin M."/>
            <person name="Wu X.Y."/>
            <person name="Wu W.L."/>
            <person name="Chen Y.Y."/>
            <person name="Chang S.B."/>
            <person name="Sakamoto S."/>
            <person name="Ohme-Takagi M."/>
            <person name="Yagi M."/>
            <person name="Zeng S.J."/>
            <person name="Shen C.Y."/>
            <person name="Yeh C.M."/>
            <person name="Luo Y.B."/>
            <person name="Tsai W.C."/>
            <person name="Van de Peer Y."/>
            <person name="Liu Z.J."/>
        </authorList>
    </citation>
    <scope>NUCLEOTIDE SEQUENCE [LARGE SCALE GENOMIC DNA]</scope>
    <source>
        <strain evidence="7">cv. Shenzhen</strain>
        <tissue evidence="6">Stem</tissue>
    </source>
</reference>
<evidence type="ECO:0000313" key="7">
    <source>
        <dbReference type="Proteomes" id="UP000236161"/>
    </source>
</evidence>
<evidence type="ECO:0000259" key="5">
    <source>
        <dbReference type="Pfam" id="PF01416"/>
    </source>
</evidence>
<evidence type="ECO:0000313" key="6">
    <source>
        <dbReference type="EMBL" id="PKA67238.1"/>
    </source>
</evidence>
<dbReference type="OrthoDB" id="10256309at2759"/>
<dbReference type="STRING" id="1088818.A0A2I0BHG9"/>
<dbReference type="InterPro" id="IPR001406">
    <property type="entry name" value="PsdUridine_synth_TruA"/>
</dbReference>
<dbReference type="AlphaFoldDB" id="A0A2I0BHG9"/>
<organism evidence="6 7">
    <name type="scientific">Apostasia shenzhenica</name>
    <dbReference type="NCBI Taxonomy" id="1088818"/>
    <lineage>
        <taxon>Eukaryota</taxon>
        <taxon>Viridiplantae</taxon>
        <taxon>Streptophyta</taxon>
        <taxon>Embryophyta</taxon>
        <taxon>Tracheophyta</taxon>
        <taxon>Spermatophyta</taxon>
        <taxon>Magnoliopsida</taxon>
        <taxon>Liliopsida</taxon>
        <taxon>Asparagales</taxon>
        <taxon>Orchidaceae</taxon>
        <taxon>Apostasioideae</taxon>
        <taxon>Apostasia</taxon>
    </lineage>
</organism>
<dbReference type="PANTHER" id="PTHR11142:SF9">
    <property type="entry name" value="TRNA PSEUDOURIDINE SYNTHASE-RELATED"/>
    <property type="match status" value="1"/>
</dbReference>